<feature type="transmembrane region" description="Helical" evidence="7">
    <location>
        <begin position="392"/>
        <end position="416"/>
    </location>
</feature>
<evidence type="ECO:0000256" key="5">
    <source>
        <dbReference type="ARBA" id="ARBA00022989"/>
    </source>
</evidence>
<organism evidence="8 9">
    <name type="scientific">Catenuloplanes atrovinosus</name>
    <dbReference type="NCBI Taxonomy" id="137266"/>
    <lineage>
        <taxon>Bacteria</taxon>
        <taxon>Bacillati</taxon>
        <taxon>Actinomycetota</taxon>
        <taxon>Actinomycetes</taxon>
        <taxon>Micromonosporales</taxon>
        <taxon>Micromonosporaceae</taxon>
        <taxon>Catenuloplanes</taxon>
    </lineage>
</organism>
<dbReference type="AlphaFoldDB" id="A0AAE3YZN3"/>
<feature type="transmembrane region" description="Helical" evidence="7">
    <location>
        <begin position="46"/>
        <end position="63"/>
    </location>
</feature>
<dbReference type="InterPro" id="IPR050833">
    <property type="entry name" value="Poly_Biosynth_Transport"/>
</dbReference>
<feature type="transmembrane region" description="Helical" evidence="7">
    <location>
        <begin position="360"/>
        <end position="380"/>
    </location>
</feature>
<dbReference type="PANTHER" id="PTHR30250">
    <property type="entry name" value="PST FAMILY PREDICTED COLANIC ACID TRANSPORTER"/>
    <property type="match status" value="1"/>
</dbReference>
<feature type="transmembrane region" description="Helical" evidence="7">
    <location>
        <begin position="17"/>
        <end position="40"/>
    </location>
</feature>
<dbReference type="EMBL" id="JAVDYB010000001">
    <property type="protein sequence ID" value="MDR7281109.1"/>
    <property type="molecule type" value="Genomic_DNA"/>
</dbReference>
<keyword evidence="5 7" id="KW-1133">Transmembrane helix</keyword>
<dbReference type="CDD" id="cd13127">
    <property type="entry name" value="MATE_tuaB_like"/>
    <property type="match status" value="1"/>
</dbReference>
<feature type="transmembrane region" description="Helical" evidence="7">
    <location>
        <begin position="423"/>
        <end position="444"/>
    </location>
</feature>
<dbReference type="RefSeq" id="WP_310376071.1">
    <property type="nucleotide sequence ID" value="NZ_JAVDYB010000001.1"/>
</dbReference>
<keyword evidence="4 7" id="KW-0812">Transmembrane</keyword>
<feature type="transmembrane region" description="Helical" evidence="7">
    <location>
        <begin position="151"/>
        <end position="178"/>
    </location>
</feature>
<dbReference type="GO" id="GO:0005886">
    <property type="term" value="C:plasma membrane"/>
    <property type="evidence" value="ECO:0007669"/>
    <property type="project" value="UniProtKB-SubCell"/>
</dbReference>
<keyword evidence="3" id="KW-1003">Cell membrane</keyword>
<gene>
    <name evidence="8" type="ORF">J2S41_007887</name>
</gene>
<reference evidence="8" key="1">
    <citation type="submission" date="2023-07" db="EMBL/GenBank/DDBJ databases">
        <title>Sequencing the genomes of 1000 actinobacteria strains.</title>
        <authorList>
            <person name="Klenk H.-P."/>
        </authorList>
    </citation>
    <scope>NUCLEOTIDE SEQUENCE</scope>
    <source>
        <strain evidence="8">DSM 44707</strain>
    </source>
</reference>
<evidence type="ECO:0000313" key="9">
    <source>
        <dbReference type="Proteomes" id="UP001183643"/>
    </source>
</evidence>
<dbReference type="Proteomes" id="UP001183643">
    <property type="component" value="Unassembled WGS sequence"/>
</dbReference>
<feature type="transmembrane region" description="Helical" evidence="7">
    <location>
        <begin position="328"/>
        <end position="348"/>
    </location>
</feature>
<evidence type="ECO:0000256" key="1">
    <source>
        <dbReference type="ARBA" id="ARBA00004651"/>
    </source>
</evidence>
<evidence type="ECO:0000256" key="4">
    <source>
        <dbReference type="ARBA" id="ARBA00022692"/>
    </source>
</evidence>
<evidence type="ECO:0000256" key="2">
    <source>
        <dbReference type="ARBA" id="ARBA00007430"/>
    </source>
</evidence>
<evidence type="ECO:0000256" key="3">
    <source>
        <dbReference type="ARBA" id="ARBA00022475"/>
    </source>
</evidence>
<name>A0AAE3YZN3_9ACTN</name>
<dbReference type="PANTHER" id="PTHR30250:SF10">
    <property type="entry name" value="LIPOPOLYSACCHARIDE BIOSYNTHESIS PROTEIN WZXC"/>
    <property type="match status" value="1"/>
</dbReference>
<comment type="caution">
    <text evidence="8">The sequence shown here is derived from an EMBL/GenBank/DDBJ whole genome shotgun (WGS) entry which is preliminary data.</text>
</comment>
<keyword evidence="9" id="KW-1185">Reference proteome</keyword>
<comment type="similarity">
    <text evidence="2">Belongs to the polysaccharide synthase family.</text>
</comment>
<evidence type="ECO:0000256" key="7">
    <source>
        <dbReference type="SAM" id="Phobius"/>
    </source>
</evidence>
<feature type="transmembrane region" description="Helical" evidence="7">
    <location>
        <begin position="292"/>
        <end position="316"/>
    </location>
</feature>
<comment type="subcellular location">
    <subcellularLocation>
        <location evidence="1">Cell membrane</location>
        <topology evidence="1">Multi-pass membrane protein</topology>
    </subcellularLocation>
</comment>
<evidence type="ECO:0000256" key="6">
    <source>
        <dbReference type="ARBA" id="ARBA00023136"/>
    </source>
</evidence>
<evidence type="ECO:0000313" key="8">
    <source>
        <dbReference type="EMBL" id="MDR7281109.1"/>
    </source>
</evidence>
<feature type="transmembrane region" description="Helical" evidence="7">
    <location>
        <begin position="116"/>
        <end position="139"/>
    </location>
</feature>
<sequence>MSEAGPHSSGTVRRAVVWSYVLTGGNFAVTGIVTFVMAAFVPPAEFGVMALALVWVTFAQMLMQHGPAQAVVQREDVTDRHFDAAFWSTLGLATVFAGLLSAIAPLWARWNDTPQLAYVCWALAPVIVLNALGIIPDAILRRRMDLKRISLRVLTVALISGVLGIGAAVAGLGVWAYAIQQLTMSALTAAVVWTVTDWRPRLGGIAPALRDLRRFSLHSLSEVTAFFVSSRIDALVMGAFFGPAAIGLYRFAVRIVEMVNSVAAGGIGQVSLSDLSRLTADRAAFGRRLGQFVHAAAMLMYPALGILAATAGPLLRLIGEEWVPAAEALRVLCAAGAITMIGSILTPAVQAAGRPGVGAVIGWVEAVVAAASIVTVGVLMAEAPLSAQVPAIAWTVFAVQGSMTALYVWVALYRVLRLRARTVLLPSLPAFLAGLAALGAGLLVESLLPAGFAVFWGLVVTGCVAVVVAVGVLAGLDGRARGLVRSLLRRG</sequence>
<keyword evidence="6 7" id="KW-0472">Membrane</keyword>
<protein>
    <submittedName>
        <fullName evidence="8">PST family polysaccharide transporter</fullName>
    </submittedName>
</protein>
<dbReference type="Pfam" id="PF13440">
    <property type="entry name" value="Polysacc_synt_3"/>
    <property type="match status" value="1"/>
</dbReference>
<feature type="transmembrane region" description="Helical" evidence="7">
    <location>
        <begin position="234"/>
        <end position="252"/>
    </location>
</feature>
<proteinExistence type="inferred from homology"/>
<feature type="transmembrane region" description="Helical" evidence="7">
    <location>
        <begin position="84"/>
        <end position="104"/>
    </location>
</feature>
<feature type="transmembrane region" description="Helical" evidence="7">
    <location>
        <begin position="450"/>
        <end position="476"/>
    </location>
</feature>
<accession>A0AAE3YZN3</accession>